<reference evidence="2 3" key="1">
    <citation type="submission" date="2018-08" db="EMBL/GenBank/DDBJ databases">
        <authorList>
            <person name="Laetsch R D."/>
            <person name="Stevens L."/>
            <person name="Kumar S."/>
            <person name="Blaxter L. M."/>
        </authorList>
    </citation>
    <scope>NUCLEOTIDE SEQUENCE [LARGE SCALE GENOMIC DNA]</scope>
</reference>
<evidence type="ECO:0000256" key="1">
    <source>
        <dbReference type="SAM" id="Phobius"/>
    </source>
</evidence>
<dbReference type="EMBL" id="UPTC01000309">
    <property type="protein sequence ID" value="VBB27915.1"/>
    <property type="molecule type" value="Genomic_DNA"/>
</dbReference>
<organism evidence="2 3">
    <name type="scientific">Acanthocheilonema viteae</name>
    <name type="common">Filarial nematode worm</name>
    <name type="synonym">Dipetalonema viteae</name>
    <dbReference type="NCBI Taxonomy" id="6277"/>
    <lineage>
        <taxon>Eukaryota</taxon>
        <taxon>Metazoa</taxon>
        <taxon>Ecdysozoa</taxon>
        <taxon>Nematoda</taxon>
        <taxon>Chromadorea</taxon>
        <taxon>Rhabditida</taxon>
        <taxon>Spirurina</taxon>
        <taxon>Spiruromorpha</taxon>
        <taxon>Filarioidea</taxon>
        <taxon>Onchocercidae</taxon>
        <taxon>Acanthocheilonema</taxon>
    </lineage>
</organism>
<keyword evidence="1" id="KW-0812">Transmembrane</keyword>
<feature type="transmembrane region" description="Helical" evidence="1">
    <location>
        <begin position="74"/>
        <end position="107"/>
    </location>
</feature>
<protein>
    <submittedName>
        <fullName evidence="2">Uncharacterized protein</fullName>
    </submittedName>
</protein>
<evidence type="ECO:0000313" key="3">
    <source>
        <dbReference type="Proteomes" id="UP000276991"/>
    </source>
</evidence>
<keyword evidence="3" id="KW-1185">Reference proteome</keyword>
<keyword evidence="1" id="KW-0472">Membrane</keyword>
<evidence type="ECO:0000313" key="2">
    <source>
        <dbReference type="EMBL" id="VBB27915.1"/>
    </source>
</evidence>
<name>A0A498S8D9_ACAVI</name>
<keyword evidence="1" id="KW-1133">Transmembrane helix</keyword>
<sequence>MHDGRQRGMQTAAHIAAFFDVVKIDEIVGVERMVENSITLAISSENGMLPGMLYNTSLRRMIDNRLRDRQKCLIATYLSAILLVDQFASVIVPMAIGSAILVFAGAAVT</sequence>
<gene>
    <name evidence="2" type="ORF">NAV_LOCUS2745</name>
</gene>
<proteinExistence type="predicted"/>
<accession>A0A498S8D9</accession>
<dbReference type="AlphaFoldDB" id="A0A498S8D9"/>
<dbReference type="Proteomes" id="UP000276991">
    <property type="component" value="Unassembled WGS sequence"/>
</dbReference>